<dbReference type="InterPro" id="IPR036365">
    <property type="entry name" value="PGBD-like_sf"/>
</dbReference>
<dbReference type="InterPro" id="IPR036366">
    <property type="entry name" value="PGBDSf"/>
</dbReference>
<dbReference type="SUPFAM" id="SSF53955">
    <property type="entry name" value="Lysozyme-like"/>
    <property type="match status" value="1"/>
</dbReference>
<dbReference type="Gene3D" id="1.10.530.10">
    <property type="match status" value="1"/>
</dbReference>
<dbReference type="Gene3D" id="1.10.101.10">
    <property type="entry name" value="PGBD-like superfamily/PGBD"/>
    <property type="match status" value="1"/>
</dbReference>
<dbReference type="InterPro" id="IPR031304">
    <property type="entry name" value="SLT_2"/>
</dbReference>
<reference evidence="4 5" key="1">
    <citation type="submission" date="2017-08" db="EMBL/GenBank/DDBJ databases">
        <title>Pleomorphomonas carboxidotrophicus sp. nov., a new mesophilic hydrogenogenic carboxidotroph.</title>
        <authorList>
            <person name="Esquivel-Elizondo S."/>
            <person name="Krajmalnik-Brown R."/>
            <person name="Maldonado J."/>
        </authorList>
    </citation>
    <scope>NUCLEOTIDE SEQUENCE [LARGE SCALE GENOMIC DNA]</scope>
    <source>
        <strain evidence="4 5">SVCO-16</strain>
    </source>
</reference>
<dbReference type="Pfam" id="PF13406">
    <property type="entry name" value="SLT_2"/>
    <property type="match status" value="1"/>
</dbReference>
<dbReference type="InterPro" id="IPR043426">
    <property type="entry name" value="MltB-like"/>
</dbReference>
<protein>
    <submittedName>
        <fullName evidence="4">Lytic transglycosylase</fullName>
    </submittedName>
</protein>
<dbReference type="InterPro" id="IPR011970">
    <property type="entry name" value="MltB_2"/>
</dbReference>
<evidence type="ECO:0000313" key="5">
    <source>
        <dbReference type="Proteomes" id="UP000231070"/>
    </source>
</evidence>
<dbReference type="Proteomes" id="UP000231070">
    <property type="component" value="Unassembled WGS sequence"/>
</dbReference>
<dbReference type="NCBIfam" id="TIGR02283">
    <property type="entry name" value="MltB_2"/>
    <property type="match status" value="1"/>
</dbReference>
<dbReference type="GO" id="GO:0009253">
    <property type="term" value="P:peptidoglycan catabolic process"/>
    <property type="evidence" value="ECO:0007669"/>
    <property type="project" value="TreeGrafter"/>
</dbReference>
<dbReference type="AlphaFoldDB" id="A0A2G9WZW8"/>
<sequence length="400" mass="42526">MFMRSSVPVLTALVVGLPVLATPGLAADCSAKGDGFGTWLAGYSKTLVDAGLPPDTVRSALSGIAFDPAVIRKDRGQGVFSQTFAEFAGRMVNKNRLTIGAQKIRNNADLFGRIEAQYGVPPQVIVAVWGLESDFGANTGDFPTLQSLATLAYDCRRPVMFQNELLDAVQIVARGDLTPSEMKGAWAGELGQTQFLPSNYLRYAVDFDGDGRRNLIKSAPDVLASTANYLQSLGWAAGQPWLVEVDIPSNLPWDQADLPIKKPVGEWQAMGVRAANGAIPDGVAALYLPMGRFGPAFLAYHNFDVYLGWNESLVYSTTAAYFATRLAGAPPVGAGNGKVEALGASDIAFIQGALTAQGFDAGPKDGKLGQRTREAVRGFQLKAGLPADGWPDSAVLRALR</sequence>
<dbReference type="FunFam" id="1.10.8.350:FF:000001">
    <property type="entry name" value="Lytic murein transglycosylase B"/>
    <property type="match status" value="1"/>
</dbReference>
<gene>
    <name evidence="4" type="ORF">CJ014_08225</name>
</gene>
<feature type="signal peptide" evidence="1">
    <location>
        <begin position="1"/>
        <end position="26"/>
    </location>
</feature>
<evidence type="ECO:0000256" key="1">
    <source>
        <dbReference type="SAM" id="SignalP"/>
    </source>
</evidence>
<dbReference type="InterPro" id="IPR023346">
    <property type="entry name" value="Lysozyme-like_dom_sf"/>
</dbReference>
<dbReference type="GO" id="GO:0008933">
    <property type="term" value="F:peptidoglycan lytic transglycosylase activity"/>
    <property type="evidence" value="ECO:0007669"/>
    <property type="project" value="TreeGrafter"/>
</dbReference>
<dbReference type="Gene3D" id="1.10.8.350">
    <property type="entry name" value="Bacterial muramidase"/>
    <property type="match status" value="1"/>
</dbReference>
<evidence type="ECO:0000259" key="3">
    <source>
        <dbReference type="Pfam" id="PF13406"/>
    </source>
</evidence>
<accession>A0A2G9WZW8</accession>
<dbReference type="PANTHER" id="PTHR30163">
    <property type="entry name" value="MEMBRANE-BOUND LYTIC MUREIN TRANSGLYCOSYLASE B"/>
    <property type="match status" value="1"/>
</dbReference>
<proteinExistence type="predicted"/>
<dbReference type="OrthoDB" id="9808544at2"/>
<dbReference type="EMBL" id="NQVN01000003">
    <property type="protein sequence ID" value="PIO99882.1"/>
    <property type="molecule type" value="Genomic_DNA"/>
</dbReference>
<dbReference type="Pfam" id="PF01471">
    <property type="entry name" value="PG_binding_1"/>
    <property type="match status" value="1"/>
</dbReference>
<evidence type="ECO:0000313" key="4">
    <source>
        <dbReference type="EMBL" id="PIO99882.1"/>
    </source>
</evidence>
<keyword evidence="5" id="KW-1185">Reference proteome</keyword>
<organism evidence="4 5">
    <name type="scientific">Pleomorphomonas carboxyditropha</name>
    <dbReference type="NCBI Taxonomy" id="2023338"/>
    <lineage>
        <taxon>Bacteria</taxon>
        <taxon>Pseudomonadati</taxon>
        <taxon>Pseudomonadota</taxon>
        <taxon>Alphaproteobacteria</taxon>
        <taxon>Hyphomicrobiales</taxon>
        <taxon>Pleomorphomonadaceae</taxon>
        <taxon>Pleomorphomonas</taxon>
    </lineage>
</organism>
<feature type="domain" description="Peptidoglycan binding-like" evidence="2">
    <location>
        <begin position="345"/>
        <end position="399"/>
    </location>
</feature>
<comment type="caution">
    <text evidence="4">The sequence shown here is derived from an EMBL/GenBank/DDBJ whole genome shotgun (WGS) entry which is preliminary data.</text>
</comment>
<evidence type="ECO:0000259" key="2">
    <source>
        <dbReference type="Pfam" id="PF01471"/>
    </source>
</evidence>
<dbReference type="SUPFAM" id="SSF47090">
    <property type="entry name" value="PGBD-like"/>
    <property type="match status" value="1"/>
</dbReference>
<dbReference type="PANTHER" id="PTHR30163:SF8">
    <property type="entry name" value="LYTIC MUREIN TRANSGLYCOSYLASE"/>
    <property type="match status" value="1"/>
</dbReference>
<name>A0A2G9WZW8_9HYPH</name>
<feature type="domain" description="Transglycosylase SLT" evidence="3">
    <location>
        <begin position="36"/>
        <end position="323"/>
    </location>
</feature>
<keyword evidence="1" id="KW-0732">Signal</keyword>
<feature type="chain" id="PRO_5013648100" evidence="1">
    <location>
        <begin position="27"/>
        <end position="400"/>
    </location>
</feature>
<dbReference type="InterPro" id="IPR002477">
    <property type="entry name" value="Peptidoglycan-bd-like"/>
</dbReference>